<evidence type="ECO:0000256" key="1">
    <source>
        <dbReference type="SAM" id="Phobius"/>
    </source>
</evidence>
<dbReference type="InterPro" id="IPR010331">
    <property type="entry name" value="ExoD"/>
</dbReference>
<keyword evidence="1" id="KW-0812">Transmembrane</keyword>
<dbReference type="PANTHER" id="PTHR41795:SF1">
    <property type="entry name" value="EXOPOLYSACCHARIDE SYNTHESIS PROTEIN"/>
    <property type="match status" value="1"/>
</dbReference>
<dbReference type="PANTHER" id="PTHR41795">
    <property type="entry name" value="EXOPOLYSACCHARIDE SYNTHESIS PROTEIN"/>
    <property type="match status" value="1"/>
</dbReference>
<accession>A0A4S2GZJ5</accession>
<reference evidence="2 3" key="1">
    <citation type="journal article" date="2017" name="Int. J. Syst. Evol. Microbiol.">
        <title>Marinicauda algicola sp. nov., isolated from a marine red alga Rhodosorus marinus.</title>
        <authorList>
            <person name="Jeong S.E."/>
            <person name="Jeon S.H."/>
            <person name="Chun B.H."/>
            <person name="Kim D.W."/>
            <person name="Jeon C.O."/>
        </authorList>
    </citation>
    <scope>NUCLEOTIDE SEQUENCE [LARGE SCALE GENOMIC DNA]</scope>
    <source>
        <strain evidence="2 3">JCM 31718</strain>
    </source>
</reference>
<dbReference type="OrthoDB" id="7949130at2"/>
<keyword evidence="1" id="KW-1133">Transmembrane helix</keyword>
<organism evidence="2 3">
    <name type="scientific">Marinicauda algicola</name>
    <dbReference type="NCBI Taxonomy" id="2029849"/>
    <lineage>
        <taxon>Bacteria</taxon>
        <taxon>Pseudomonadati</taxon>
        <taxon>Pseudomonadota</taxon>
        <taxon>Alphaproteobacteria</taxon>
        <taxon>Maricaulales</taxon>
        <taxon>Maricaulaceae</taxon>
        <taxon>Marinicauda</taxon>
    </lineage>
</organism>
<dbReference type="RefSeq" id="WP_135996432.1">
    <property type="nucleotide sequence ID" value="NZ_CP071057.1"/>
</dbReference>
<dbReference type="AlphaFoldDB" id="A0A4S2GZJ5"/>
<evidence type="ECO:0000313" key="3">
    <source>
        <dbReference type="Proteomes" id="UP000308054"/>
    </source>
</evidence>
<gene>
    <name evidence="2" type="ORF">E5163_12300</name>
</gene>
<name>A0A4S2GZJ5_9PROT</name>
<proteinExistence type="predicted"/>
<protein>
    <submittedName>
        <fullName evidence="2">Exopolysaccharide biosynthesis protein</fullName>
    </submittedName>
</protein>
<feature type="transmembrane region" description="Helical" evidence="1">
    <location>
        <begin position="143"/>
        <end position="176"/>
    </location>
</feature>
<sequence length="206" mass="22342">MADRKRHSPFEVHPARLEDVLEDLRAQEGGETISVDEILEALAHRSFGPLLLVPALISVLPVVGALPGVSYAMALVALVISIHFALSRPKLWLPGRLRRVSFGRKAFDRGLEKARPFIRWLDRFVLPRFAIAFRKPMPRVISLMCVAVSALMVLYASVPGGVVIPAIALILLGLGLTTQDGLVTILGVIAGVVTIAGTFWLVALVI</sequence>
<keyword evidence="1" id="KW-0472">Membrane</keyword>
<dbReference type="Pfam" id="PF06055">
    <property type="entry name" value="ExoD"/>
    <property type="match status" value="1"/>
</dbReference>
<feature type="transmembrane region" description="Helical" evidence="1">
    <location>
        <begin position="182"/>
        <end position="205"/>
    </location>
</feature>
<dbReference type="EMBL" id="SRXW01000003">
    <property type="protein sequence ID" value="TGY88586.1"/>
    <property type="molecule type" value="Genomic_DNA"/>
</dbReference>
<evidence type="ECO:0000313" key="2">
    <source>
        <dbReference type="EMBL" id="TGY88586.1"/>
    </source>
</evidence>
<dbReference type="Proteomes" id="UP000308054">
    <property type="component" value="Unassembled WGS sequence"/>
</dbReference>
<comment type="caution">
    <text evidence="2">The sequence shown here is derived from an EMBL/GenBank/DDBJ whole genome shotgun (WGS) entry which is preliminary data.</text>
</comment>
<dbReference type="PIRSF" id="PIRSF033239">
    <property type="entry name" value="ExoD"/>
    <property type="match status" value="1"/>
</dbReference>
<keyword evidence="3" id="KW-1185">Reference proteome</keyword>